<evidence type="ECO:0000256" key="3">
    <source>
        <dbReference type="SAM" id="MobiDB-lite"/>
    </source>
</evidence>
<feature type="region of interest" description="Disordered" evidence="3">
    <location>
        <begin position="1652"/>
        <end position="1710"/>
    </location>
</feature>
<dbReference type="Pfam" id="PF03915">
    <property type="entry name" value="AIP3"/>
    <property type="match status" value="1"/>
</dbReference>
<feature type="compositionally biased region" description="Basic and acidic residues" evidence="3">
    <location>
        <begin position="11"/>
        <end position="25"/>
    </location>
</feature>
<feature type="compositionally biased region" description="Polar residues" evidence="3">
    <location>
        <begin position="919"/>
        <end position="954"/>
    </location>
</feature>
<dbReference type="Ensembl" id="ENSCMIT00000006883.1">
    <property type="protein sequence ID" value="ENSCMIP00000006671.1"/>
    <property type="gene ID" value="ENSCMIG00000003748.1"/>
</dbReference>
<evidence type="ECO:0000313" key="5">
    <source>
        <dbReference type="Ensembl" id="ENSCMIP00000006671.1"/>
    </source>
</evidence>
<dbReference type="GeneTree" id="ENSGT00940000156098"/>
<dbReference type="PANTHER" id="PTHR22741">
    <property type="entry name" value="P140CAP/SNIP-RELATED"/>
    <property type="match status" value="1"/>
</dbReference>
<feature type="compositionally biased region" description="Low complexity" evidence="3">
    <location>
        <begin position="1947"/>
        <end position="1961"/>
    </location>
</feature>
<feature type="compositionally biased region" description="Polar residues" evidence="3">
    <location>
        <begin position="1830"/>
        <end position="1839"/>
    </location>
</feature>
<evidence type="ECO:0000313" key="6">
    <source>
        <dbReference type="Proteomes" id="UP000314986"/>
    </source>
</evidence>
<feature type="compositionally biased region" description="Polar residues" evidence="3">
    <location>
        <begin position="1692"/>
        <end position="1702"/>
    </location>
</feature>
<dbReference type="GO" id="GO:0005737">
    <property type="term" value="C:cytoplasm"/>
    <property type="evidence" value="ECO:0007669"/>
    <property type="project" value="TreeGrafter"/>
</dbReference>
<feature type="compositionally biased region" description="Low complexity" evidence="3">
    <location>
        <begin position="956"/>
        <end position="967"/>
    </location>
</feature>
<evidence type="ECO:0000256" key="1">
    <source>
        <dbReference type="ARBA" id="ARBA00023054"/>
    </source>
</evidence>
<feature type="compositionally biased region" description="Low complexity" evidence="3">
    <location>
        <begin position="1864"/>
        <end position="1887"/>
    </location>
</feature>
<feature type="region of interest" description="Disordered" evidence="3">
    <location>
        <begin position="1165"/>
        <end position="1222"/>
    </location>
</feature>
<feature type="compositionally biased region" description="Polar residues" evidence="3">
    <location>
        <begin position="1979"/>
        <end position="1991"/>
    </location>
</feature>
<feature type="region of interest" description="Disordered" evidence="3">
    <location>
        <begin position="1727"/>
        <end position="1964"/>
    </location>
</feature>
<feature type="compositionally biased region" description="Basic and acidic residues" evidence="3">
    <location>
        <begin position="1658"/>
        <end position="1691"/>
    </location>
</feature>
<feature type="compositionally biased region" description="Polar residues" evidence="3">
    <location>
        <begin position="1927"/>
        <end position="1936"/>
    </location>
</feature>
<sequence>MEGNSTFESEQCLKEPESRHVKDQGKSNLRVTSSEDADRIKAKENLANGNNRTANTKVARNIPRRHTVGGARSSKEALGMQPSEMERKREAFLEHLKQKYPHHATAIMGQQERLKEQSRSPKHLRSPQAALTDQSEHLSVASADSFEAMADSEIPNNFNRGTRFRTSLPVVRSTNQTKDRSLGVLYLQYGDEIKKIAMPNEITTMDTVHALFVGAFHQQLTMKVLESQNVAVYIKDEARNVYYELSDLRSIQDRALLKVYHKDPAHISFSHSSRAVNGDLRMQREVMYATKDAPHSFRHQVPGPGPFIHGPPNSPPLAHSMPPSPSRIPYNGGRAIAMPGSATVPRDILSSVPPSRSISPSHPGAILERRDVKPDEDLSNKNLALFRNEGLYADPYMFHDGRMSIASPHSGIPGDIPDHVAFHRPSVRPGNMYPNSPVQSDMMEQSMYRMKSRKYTDTYIPTVGSKTPPPSPQKMIDVRMMELHGANSHMAHTIQPDRSSPVRLMRKDSGPPALLETIIPKSRSNAPSPSISDVVPFSAEKLMSGFVASSAANDPETRARMIAMEKQIASLTGLVQSALFKGGNGNGTKEIPSEKLKVGSHPSSSEAGGTTNATAAKYSEINLESLSDVIQISTTCTHQLQVFELRRNVQDLRQQLQQLRFLQLQNQEMLKGMLKKAESEINSRVSEALKRMEDPLQRQRMLVEEERQKYLTEEEKIIQQLCGLEISIEELKKDCTSAQQKVTLKDVEEGAVALRHVGESLAGLKAEFPPLQNKMRAVLRVEVEAVKFLKEEPHKLESLLKRVKSMTDLLTGLRRLVTEGLGRGTESTQSLDPPPTGVESEISKEAPFQTVEQVTAHHASLPQAAPAAFHETQNSLVKSEPQMVIHHIQSSSVLIQPTHHSSMLVHPSQSPPGIPKQAHNVSATVQPQAPSSSAVTKQCQESIERVAQTQSPQAHQPLSSPSTAQPASAQNLFIDEIHAASAKKSIYRKMSFEAAEREWEEKRHNINQYDGREFERLLEEAQANLMKAIPSLEVEPEQKTIQKPDEADGIKQLEEMPLPEKGTEKPMKSPPPPPPRRSYPPGSGLTTARSGEVVVTAKKDIITIIADEENSPVQPPKSPKSPLEMKGKLQPPAPIAASAIKEDEDEGDRIMAELQAFQKCSVMDVSSKPGVEQPRVELQTRDLRPMALISPKEKKKSDIFSEDKQAIDTPNEGQAELESAEDLSDKLETSTFIFHDVHSNDSQIEVQPQNDTSVPQEASKETLKCLGDEEQSVSDQTQVALESAAIEHSVTLEKELVHALRGHESIVKVETEYRLHKPDRVSELDNTYSANTPDMNEVVNRGDTNLVRPEKGQPYMQQITSFVSQQDSNVNQFHPQEWDVPTAESSQQAGNCSQQVVLRPKTSKKVTVRYAEDIDSSGSSGDETSSTDNIAFMITNTKVQALSSGEVNDLVNQSGEGIQTVSVDANQAMTAHQYTPQDTGNEAPEFCIDKKPVIIIFDEPMDIRSAYKRLSTIFESDEELEKMMAEERIEEENEDMEVASETVTSYSTRINNMNNNQLCPESFALNSTADSESGEPSDVRFGLDETKTANKASTKAVQDETSTPDCVDTSKNDSKKKFKFKFPKKQLAALTQAIRTGTKTGRKTLQVVVYEDEEEPDGTVKQHKESKRFEITRSKNKEEAASKTSEPKQHSTIDPVSNSTRTDQIRKNTYKTLDSLEQTIKQLETTISEMSPKVSDQGEEYVDNATNFYDSGTVQDESKSPADQSLLSSGKAPQQAKGKPPLLPKISTKASNLMSPTSRMPVSVGSKTQQQRQQQQSNADKATKPKLQDPQRQFRQANGSAKKAGGESKATSPTLPASKIPALSPSSGKTSSISGPSSDTNSPSTSSKYALPATNFTPAAGRSTPLSPVSHIPSASNGSLKLHAQNPPLTGKSQHPSFPLHVPNGRSSSSSSSPSPVSPTSLIQGVKSIRTIHTASFASYKQQNSSQSKPSVATLKETA</sequence>
<keyword evidence="6" id="KW-1185">Reference proteome</keyword>
<feature type="compositionally biased region" description="Polar residues" evidence="3">
    <location>
        <begin position="1744"/>
        <end position="1772"/>
    </location>
</feature>
<name>A0A4W3GSV2_CALMI</name>
<feature type="compositionally biased region" description="Polar residues" evidence="3">
    <location>
        <begin position="601"/>
        <end position="611"/>
    </location>
</feature>
<evidence type="ECO:0000256" key="2">
    <source>
        <dbReference type="SAM" id="Coils"/>
    </source>
</evidence>
<feature type="region of interest" description="Disordered" evidence="3">
    <location>
        <begin position="1590"/>
        <end position="1612"/>
    </location>
</feature>
<organism evidence="5 6">
    <name type="scientific">Callorhinchus milii</name>
    <name type="common">Ghost shark</name>
    <dbReference type="NCBI Taxonomy" id="7868"/>
    <lineage>
        <taxon>Eukaryota</taxon>
        <taxon>Metazoa</taxon>
        <taxon>Chordata</taxon>
        <taxon>Craniata</taxon>
        <taxon>Vertebrata</taxon>
        <taxon>Chondrichthyes</taxon>
        <taxon>Holocephali</taxon>
        <taxon>Chimaeriformes</taxon>
        <taxon>Callorhinchidae</taxon>
        <taxon>Callorhinchus</taxon>
    </lineage>
</organism>
<feature type="compositionally biased region" description="Polar residues" evidence="3">
    <location>
        <begin position="47"/>
        <end position="58"/>
    </location>
</feature>
<dbReference type="InterPro" id="IPR022782">
    <property type="entry name" value="AIP3-like_C"/>
</dbReference>
<reference evidence="5" key="4">
    <citation type="submission" date="2025-08" db="UniProtKB">
        <authorList>
            <consortium name="Ensembl"/>
        </authorList>
    </citation>
    <scope>IDENTIFICATION</scope>
</reference>
<feature type="region of interest" description="Disordered" evidence="3">
    <location>
        <begin position="110"/>
        <end position="137"/>
    </location>
</feature>
<feature type="region of interest" description="Disordered" evidence="3">
    <location>
        <begin position="896"/>
        <end position="967"/>
    </location>
</feature>
<reference evidence="6" key="2">
    <citation type="journal article" date="2007" name="PLoS Biol.">
        <title>Survey sequencing and comparative analysis of the elephant shark (Callorhinchus milii) genome.</title>
        <authorList>
            <person name="Venkatesh B."/>
            <person name="Kirkness E.F."/>
            <person name="Loh Y.H."/>
            <person name="Halpern A.L."/>
            <person name="Lee A.P."/>
            <person name="Johnson J."/>
            <person name="Dandona N."/>
            <person name="Viswanathan L.D."/>
            <person name="Tay A."/>
            <person name="Venter J.C."/>
            <person name="Strausberg R.L."/>
            <person name="Brenner S."/>
        </authorList>
    </citation>
    <scope>NUCLEOTIDE SEQUENCE [LARGE SCALE GENOMIC DNA]</scope>
</reference>
<dbReference type="InParanoid" id="A0A4W3GSV2"/>
<feature type="compositionally biased region" description="Polar residues" evidence="3">
    <location>
        <begin position="1788"/>
        <end position="1808"/>
    </location>
</feature>
<feature type="region of interest" description="Disordered" evidence="3">
    <location>
        <begin position="1105"/>
        <end position="1146"/>
    </location>
</feature>
<keyword evidence="1 2" id="KW-0175">Coiled coil</keyword>
<reference evidence="6" key="1">
    <citation type="journal article" date="2006" name="Science">
        <title>Ancient noncoding elements conserved in the human genome.</title>
        <authorList>
            <person name="Venkatesh B."/>
            <person name="Kirkness E.F."/>
            <person name="Loh Y.H."/>
            <person name="Halpern A.L."/>
            <person name="Lee A.P."/>
            <person name="Johnson J."/>
            <person name="Dandona N."/>
            <person name="Viswanathan L.D."/>
            <person name="Tay A."/>
            <person name="Venter J.C."/>
            <person name="Strausberg R.L."/>
            <person name="Brenner S."/>
        </authorList>
    </citation>
    <scope>NUCLEOTIDE SEQUENCE [LARGE SCALE GENOMIC DNA]</scope>
</reference>
<feature type="compositionally biased region" description="Basic and acidic residues" evidence="3">
    <location>
        <begin position="1191"/>
        <end position="1206"/>
    </location>
</feature>
<dbReference type="OMA" id="XKAERKW"/>
<dbReference type="Proteomes" id="UP000314986">
    <property type="component" value="Unassembled WGS sequence"/>
</dbReference>
<dbReference type="Gene3D" id="1.20.58.1540">
    <property type="entry name" value="Actin interacting protein 3, C-terminal domain"/>
    <property type="match status" value="1"/>
</dbReference>
<reference evidence="5" key="5">
    <citation type="submission" date="2025-09" db="UniProtKB">
        <authorList>
            <consortium name="Ensembl"/>
        </authorList>
    </citation>
    <scope>IDENTIFICATION</scope>
</reference>
<feature type="region of interest" description="Disordered" evidence="3">
    <location>
        <begin position="585"/>
        <end position="611"/>
    </location>
</feature>
<feature type="coiled-coil region" evidence="2">
    <location>
        <begin position="1515"/>
        <end position="1542"/>
    </location>
</feature>
<feature type="region of interest" description="Disordered" evidence="3">
    <location>
        <begin position="1979"/>
        <end position="1999"/>
    </location>
</feature>
<accession>A0A4W3GSV2</accession>
<proteinExistence type="predicted"/>
<reference evidence="6" key="3">
    <citation type="journal article" date="2014" name="Nature">
        <title>Elephant shark genome provides unique insights into gnathostome evolution.</title>
        <authorList>
            <consortium name="International Elephant Shark Genome Sequencing Consortium"/>
            <person name="Venkatesh B."/>
            <person name="Lee A.P."/>
            <person name="Ravi V."/>
            <person name="Maurya A.K."/>
            <person name="Lian M.M."/>
            <person name="Swann J.B."/>
            <person name="Ohta Y."/>
            <person name="Flajnik M.F."/>
            <person name="Sutoh Y."/>
            <person name="Kasahara M."/>
            <person name="Hoon S."/>
            <person name="Gangu V."/>
            <person name="Roy S.W."/>
            <person name="Irimia M."/>
            <person name="Korzh V."/>
            <person name="Kondrychyn I."/>
            <person name="Lim Z.W."/>
            <person name="Tay B.H."/>
            <person name="Tohari S."/>
            <person name="Kong K.W."/>
            <person name="Ho S."/>
            <person name="Lorente-Galdos B."/>
            <person name="Quilez J."/>
            <person name="Marques-Bonet T."/>
            <person name="Raney B.J."/>
            <person name="Ingham P.W."/>
            <person name="Tay A."/>
            <person name="Hillier L.W."/>
            <person name="Minx P."/>
            <person name="Boehm T."/>
            <person name="Wilson R.K."/>
            <person name="Brenner S."/>
            <person name="Warren W.C."/>
        </authorList>
    </citation>
    <scope>NUCLEOTIDE SEQUENCE [LARGE SCALE GENOMIC DNA]</scope>
</reference>
<feature type="compositionally biased region" description="Basic and acidic residues" evidence="3">
    <location>
        <begin position="1174"/>
        <end position="1184"/>
    </location>
</feature>
<feature type="compositionally biased region" description="Polar residues" evidence="3">
    <location>
        <begin position="1590"/>
        <end position="1604"/>
    </location>
</feature>
<evidence type="ECO:0000259" key="4">
    <source>
        <dbReference type="Pfam" id="PF03915"/>
    </source>
</evidence>
<protein>
    <submittedName>
        <fullName evidence="5">KIAA1217</fullName>
    </submittedName>
</protein>
<dbReference type="PANTHER" id="PTHR22741:SF11">
    <property type="entry name" value="SICKLE TAIL PROTEIN HOMOLOG"/>
    <property type="match status" value="1"/>
</dbReference>
<feature type="compositionally biased region" description="Pro residues" evidence="3">
    <location>
        <begin position="1068"/>
        <end position="1078"/>
    </location>
</feature>
<feature type="region of interest" description="Disordered" evidence="3">
    <location>
        <begin position="1055"/>
        <end position="1092"/>
    </location>
</feature>
<dbReference type="STRING" id="7868.ENSCMIP00000006671"/>
<feature type="region of interest" description="Disordered" evidence="3">
    <location>
        <begin position="821"/>
        <end position="841"/>
    </location>
</feature>
<dbReference type="InterPro" id="IPR051825">
    <property type="entry name" value="SRCIN1"/>
</dbReference>
<feature type="region of interest" description="Disordered" evidence="3">
    <location>
        <begin position="1"/>
        <end position="85"/>
    </location>
</feature>
<feature type="domain" description="Actin interacting protein 3-like C-terminal" evidence="4">
    <location>
        <begin position="186"/>
        <end position="262"/>
    </location>
</feature>